<evidence type="ECO:0000313" key="3">
    <source>
        <dbReference type="Proteomes" id="UP000527616"/>
    </source>
</evidence>
<feature type="transmembrane region" description="Helical" evidence="1">
    <location>
        <begin position="93"/>
        <end position="115"/>
    </location>
</feature>
<keyword evidence="1" id="KW-1133">Transmembrane helix</keyword>
<reference evidence="2 3" key="1">
    <citation type="submission" date="2020-07" db="EMBL/GenBank/DDBJ databases">
        <title>Sequencing the genomes of 1000 actinobacteria strains.</title>
        <authorList>
            <person name="Klenk H.-P."/>
        </authorList>
    </citation>
    <scope>NUCLEOTIDE SEQUENCE [LARGE SCALE GENOMIC DNA]</scope>
    <source>
        <strain evidence="2 3">DSM 103164</strain>
    </source>
</reference>
<name>A0A7Z0D6H1_9ACTN</name>
<protein>
    <recommendedName>
        <fullName evidence="4">ATP synthase protein I</fullName>
    </recommendedName>
</protein>
<proteinExistence type="predicted"/>
<evidence type="ECO:0000256" key="1">
    <source>
        <dbReference type="SAM" id="Phobius"/>
    </source>
</evidence>
<evidence type="ECO:0000313" key="2">
    <source>
        <dbReference type="EMBL" id="NYI69714.1"/>
    </source>
</evidence>
<feature type="transmembrane region" description="Helical" evidence="1">
    <location>
        <begin position="32"/>
        <end position="55"/>
    </location>
</feature>
<gene>
    <name evidence="2" type="ORF">GGQ54_000274</name>
</gene>
<dbReference type="AlphaFoldDB" id="A0A7Z0D6H1"/>
<comment type="caution">
    <text evidence="2">The sequence shown here is derived from an EMBL/GenBank/DDBJ whole genome shotgun (WGS) entry which is preliminary data.</text>
</comment>
<keyword evidence="3" id="KW-1185">Reference proteome</keyword>
<sequence>MTAPGEQSGDAPVREVLPGPVQRSVLAGRARALLVGGMVGAHLLALPLIVTAAVLDGARGAVSAALGAALALLFYTFGQAVQVRFAGASATTLMAASLASFGVRAGLLAAAFTGWLNLDPAAQSRLAPAALAAGVGAGVIGWLLGLARAYSRLRILAFDEPEPAPSDAGVGAR</sequence>
<feature type="transmembrane region" description="Helical" evidence="1">
    <location>
        <begin position="127"/>
        <end position="147"/>
    </location>
</feature>
<dbReference type="EMBL" id="JACBZS010000001">
    <property type="protein sequence ID" value="NYI69714.1"/>
    <property type="molecule type" value="Genomic_DNA"/>
</dbReference>
<dbReference type="Proteomes" id="UP000527616">
    <property type="component" value="Unassembled WGS sequence"/>
</dbReference>
<organism evidence="2 3">
    <name type="scientific">Naumannella cuiyingiana</name>
    <dbReference type="NCBI Taxonomy" id="1347891"/>
    <lineage>
        <taxon>Bacteria</taxon>
        <taxon>Bacillati</taxon>
        <taxon>Actinomycetota</taxon>
        <taxon>Actinomycetes</taxon>
        <taxon>Propionibacteriales</taxon>
        <taxon>Propionibacteriaceae</taxon>
        <taxon>Naumannella</taxon>
    </lineage>
</organism>
<evidence type="ECO:0008006" key="4">
    <source>
        <dbReference type="Google" id="ProtNLM"/>
    </source>
</evidence>
<dbReference type="RefSeq" id="WP_179443749.1">
    <property type="nucleotide sequence ID" value="NZ_JACBZS010000001.1"/>
</dbReference>
<accession>A0A7Z0D6H1</accession>
<keyword evidence="1" id="KW-0472">Membrane</keyword>
<feature type="transmembrane region" description="Helical" evidence="1">
    <location>
        <begin position="61"/>
        <end position="81"/>
    </location>
</feature>
<keyword evidence="1" id="KW-0812">Transmembrane</keyword>